<feature type="transmembrane region" description="Helical" evidence="1">
    <location>
        <begin position="12"/>
        <end position="33"/>
    </location>
</feature>
<gene>
    <name evidence="2" type="ORF">D5400_18620</name>
</gene>
<dbReference type="KEGG" id="abaw:D5400_18620"/>
<keyword evidence="1" id="KW-0472">Membrane</keyword>
<feature type="transmembrane region" description="Helical" evidence="1">
    <location>
        <begin position="39"/>
        <end position="57"/>
    </location>
</feature>
<name>A0A3Q8XQK0_9HYPH</name>
<dbReference type="AlphaFoldDB" id="A0A3Q8XQK0"/>
<reference evidence="2 3" key="1">
    <citation type="submission" date="2018-09" db="EMBL/GenBank/DDBJ databases">
        <title>Marinorhizobium profundi gen. nov., sp. nov., isolated from a deep-sea sediment sample from the New Britain Trench and proposal of Marinorhizobiaceae fam. nov. in the order Rhizobiales of the class Alphaproteobacteria.</title>
        <authorList>
            <person name="Cao J."/>
        </authorList>
    </citation>
    <scope>NUCLEOTIDE SEQUENCE [LARGE SCALE GENOMIC DNA]</scope>
    <source>
        <strain evidence="2 3">WS11</strain>
    </source>
</reference>
<evidence type="ECO:0000313" key="2">
    <source>
        <dbReference type="EMBL" id="AZN73033.1"/>
    </source>
</evidence>
<protein>
    <submittedName>
        <fullName evidence="2">Uncharacterized protein</fullName>
    </submittedName>
</protein>
<dbReference type="Proteomes" id="UP000268192">
    <property type="component" value="Chromosome"/>
</dbReference>
<evidence type="ECO:0000256" key="1">
    <source>
        <dbReference type="SAM" id="Phobius"/>
    </source>
</evidence>
<accession>A0A3Q8XQK0</accession>
<organism evidence="2 3">
    <name type="scientific">Georhizobium profundi</name>
    <dbReference type="NCBI Taxonomy" id="2341112"/>
    <lineage>
        <taxon>Bacteria</taxon>
        <taxon>Pseudomonadati</taxon>
        <taxon>Pseudomonadota</taxon>
        <taxon>Alphaproteobacteria</taxon>
        <taxon>Hyphomicrobiales</taxon>
        <taxon>Rhizobiaceae</taxon>
        <taxon>Georhizobium</taxon>
    </lineage>
</organism>
<keyword evidence="3" id="KW-1185">Reference proteome</keyword>
<dbReference type="EMBL" id="CP032509">
    <property type="protein sequence ID" value="AZN73033.1"/>
    <property type="molecule type" value="Genomic_DNA"/>
</dbReference>
<proteinExistence type="predicted"/>
<evidence type="ECO:0000313" key="3">
    <source>
        <dbReference type="Proteomes" id="UP000268192"/>
    </source>
</evidence>
<sequence length="64" mass="7182">MLPDVEEKGKKFMSKLVALIAIVALCAFLGILLFEVPRLDLGILIVFTLILAVYDFFKPSNRAR</sequence>
<keyword evidence="1" id="KW-0812">Transmembrane</keyword>
<keyword evidence="1" id="KW-1133">Transmembrane helix</keyword>